<sequence length="97" mass="10944">MLLALLDILDMLLRIVTWIIIGQVILSWLLAFRVINPSSDGVRRFIYALEKMTEPIYRPIRRILPDFGGIDFSPMVVLILVAILRRLLAGVAADVAV</sequence>
<dbReference type="EMBL" id="RWJF01000001">
    <property type="protein sequence ID" value="RST29677.1"/>
    <property type="molecule type" value="Genomic_DNA"/>
</dbReference>
<comment type="caution">
    <text evidence="2">The sequence shown here is derived from an EMBL/GenBank/DDBJ whole genome shotgun (WGS) entry which is preliminary data.</text>
</comment>
<dbReference type="AlphaFoldDB" id="A0A3R9WM62"/>
<dbReference type="GO" id="GO:0016020">
    <property type="term" value="C:membrane"/>
    <property type="evidence" value="ECO:0007669"/>
    <property type="project" value="InterPro"/>
</dbReference>
<proteinExistence type="predicted"/>
<dbReference type="Pfam" id="PF02325">
    <property type="entry name" value="CCB3_YggT"/>
    <property type="match status" value="1"/>
</dbReference>
<evidence type="ECO:0000313" key="2">
    <source>
        <dbReference type="EMBL" id="RST29677.1"/>
    </source>
</evidence>
<dbReference type="RefSeq" id="WP_126717517.1">
    <property type="nucleotide sequence ID" value="NZ_RWJF01000001.1"/>
</dbReference>
<feature type="transmembrane region" description="Helical" evidence="1">
    <location>
        <begin position="67"/>
        <end position="88"/>
    </location>
</feature>
<name>A0A3R9WM62_9SPHN</name>
<accession>A0A3R9WM62</accession>
<evidence type="ECO:0000313" key="3">
    <source>
        <dbReference type="Proteomes" id="UP000274661"/>
    </source>
</evidence>
<gene>
    <name evidence="2" type="ORF">HMF7854_01670</name>
</gene>
<feature type="transmembrane region" description="Helical" evidence="1">
    <location>
        <begin position="12"/>
        <end position="35"/>
    </location>
</feature>
<keyword evidence="3" id="KW-1185">Reference proteome</keyword>
<dbReference type="InterPro" id="IPR003425">
    <property type="entry name" value="CCB3/YggT"/>
</dbReference>
<keyword evidence="1" id="KW-0472">Membrane</keyword>
<keyword evidence="1" id="KW-0812">Transmembrane</keyword>
<keyword evidence="1" id="KW-1133">Transmembrane helix</keyword>
<organism evidence="2 3">
    <name type="scientific">Sphingomonas ginkgonis</name>
    <dbReference type="NCBI Taxonomy" id="2315330"/>
    <lineage>
        <taxon>Bacteria</taxon>
        <taxon>Pseudomonadati</taxon>
        <taxon>Pseudomonadota</taxon>
        <taxon>Alphaproteobacteria</taxon>
        <taxon>Sphingomonadales</taxon>
        <taxon>Sphingomonadaceae</taxon>
        <taxon>Sphingomonas</taxon>
    </lineage>
</organism>
<dbReference type="OrthoDB" id="9814445at2"/>
<evidence type="ECO:0000256" key="1">
    <source>
        <dbReference type="SAM" id="Phobius"/>
    </source>
</evidence>
<protein>
    <submittedName>
        <fullName evidence="2">YggT family protein</fullName>
    </submittedName>
</protein>
<dbReference type="Proteomes" id="UP000274661">
    <property type="component" value="Unassembled WGS sequence"/>
</dbReference>
<reference evidence="2 3" key="1">
    <citation type="submission" date="2018-12" db="EMBL/GenBank/DDBJ databases">
        <title>Sphingomonas sp. HMF7854 Genome sequencing and assembly.</title>
        <authorList>
            <person name="Cha I."/>
            <person name="Kang H."/>
            <person name="Kim H."/>
            <person name="Kang J."/>
            <person name="Joh K."/>
        </authorList>
    </citation>
    <scope>NUCLEOTIDE SEQUENCE [LARGE SCALE GENOMIC DNA]</scope>
    <source>
        <strain evidence="2 3">HMF7854</strain>
    </source>
</reference>